<protein>
    <submittedName>
        <fullName evidence="1">Uncharacterized protein</fullName>
    </submittedName>
</protein>
<organism evidence="1 2">
    <name type="scientific">Peribacillus castrilensis</name>
    <dbReference type="NCBI Taxonomy" id="2897690"/>
    <lineage>
        <taxon>Bacteria</taxon>
        <taxon>Bacillati</taxon>
        <taxon>Bacillota</taxon>
        <taxon>Bacilli</taxon>
        <taxon>Bacillales</taxon>
        <taxon>Bacillaceae</taxon>
        <taxon>Peribacillus</taxon>
    </lineage>
</organism>
<sequence length="126" mass="15212">MRLKNFEFFQVELSDEEQNAYLLIHDKNKNLKNVKDKFIDVYLIANFELSDISYQDVLSYSEDLLGMKHHCSYHVQTLKVDEEFVFDFPFDMMAIRKYVQEMLMKLDIKEQLPTFQEADFEYLSQD</sequence>
<name>A0AAW9N8E5_9BACI</name>
<dbReference type="RefSeq" id="WP_367406652.1">
    <property type="nucleotide sequence ID" value="NZ_JARNBH010000008.1"/>
</dbReference>
<gene>
    <name evidence="1" type="ORF">P4706_08795</name>
</gene>
<comment type="caution">
    <text evidence="1">The sequence shown here is derived from an EMBL/GenBank/DDBJ whole genome shotgun (WGS) entry which is preliminary data.</text>
</comment>
<dbReference type="EMBL" id="JARNBH010000008">
    <property type="protein sequence ID" value="MEC0273171.1"/>
    <property type="molecule type" value="Genomic_DNA"/>
</dbReference>
<keyword evidence="2" id="KW-1185">Reference proteome</keyword>
<dbReference type="Proteomes" id="UP001307168">
    <property type="component" value="Unassembled WGS sequence"/>
</dbReference>
<evidence type="ECO:0000313" key="2">
    <source>
        <dbReference type="Proteomes" id="UP001307168"/>
    </source>
</evidence>
<proteinExistence type="predicted"/>
<reference evidence="1 2" key="1">
    <citation type="submission" date="2023-03" db="EMBL/GenBank/DDBJ databases">
        <title>Bacillus Genome Sequencing.</title>
        <authorList>
            <person name="Dunlap C."/>
        </authorList>
    </citation>
    <scope>NUCLEOTIDE SEQUENCE [LARGE SCALE GENOMIC DNA]</scope>
    <source>
        <strain evidence="1 2">B-41290</strain>
    </source>
</reference>
<accession>A0AAW9N8E5</accession>
<evidence type="ECO:0000313" key="1">
    <source>
        <dbReference type="EMBL" id="MEC0273171.1"/>
    </source>
</evidence>
<dbReference type="AlphaFoldDB" id="A0AAW9N8E5"/>